<comment type="caution">
    <text evidence="1">The sequence shown here is derived from an EMBL/GenBank/DDBJ whole genome shotgun (WGS) entry which is preliminary data.</text>
</comment>
<protein>
    <submittedName>
        <fullName evidence="1">Uncharacterized protein</fullName>
    </submittedName>
</protein>
<gene>
    <name evidence="1" type="ORF">EDC22_102313</name>
</gene>
<dbReference type="AlphaFoldDB" id="A0A4R3MHF8"/>
<dbReference type="EMBL" id="SMAK01000002">
    <property type="protein sequence ID" value="TCT12628.1"/>
    <property type="molecule type" value="Genomic_DNA"/>
</dbReference>
<evidence type="ECO:0000313" key="2">
    <source>
        <dbReference type="Proteomes" id="UP000295678"/>
    </source>
</evidence>
<dbReference type="RefSeq" id="WP_132805397.1">
    <property type="nucleotide sequence ID" value="NZ_SMAK01000002.1"/>
</dbReference>
<name>A0A4R3MHF8_9HYPH</name>
<keyword evidence="2" id="KW-1185">Reference proteome</keyword>
<dbReference type="Proteomes" id="UP000295678">
    <property type="component" value="Unassembled WGS sequence"/>
</dbReference>
<evidence type="ECO:0000313" key="1">
    <source>
        <dbReference type="EMBL" id="TCT12628.1"/>
    </source>
</evidence>
<proteinExistence type="predicted"/>
<sequence length="129" mass="13851">MSIGEQNGTSHSLRATEDTGKVVIHPATGAAAARMVSALADEFDRWMVDEIEELAQVYENASASFASHARELSALTERLIEQANLLGHPQVAAIASRLHARIMAMPTDFAPADASLARQIGELRDAAIR</sequence>
<organism evidence="1 2">
    <name type="scientific">Tepidamorphus gemmatus</name>
    <dbReference type="NCBI Taxonomy" id="747076"/>
    <lineage>
        <taxon>Bacteria</taxon>
        <taxon>Pseudomonadati</taxon>
        <taxon>Pseudomonadota</taxon>
        <taxon>Alphaproteobacteria</taxon>
        <taxon>Hyphomicrobiales</taxon>
        <taxon>Tepidamorphaceae</taxon>
        <taxon>Tepidamorphus</taxon>
    </lineage>
</organism>
<dbReference type="OrthoDB" id="9786548at2"/>
<reference evidence="1 2" key="1">
    <citation type="submission" date="2019-03" db="EMBL/GenBank/DDBJ databases">
        <title>Genomic Encyclopedia of Type Strains, Phase IV (KMG-IV): sequencing the most valuable type-strain genomes for metagenomic binning, comparative biology and taxonomic classification.</title>
        <authorList>
            <person name="Goeker M."/>
        </authorList>
    </citation>
    <scope>NUCLEOTIDE SEQUENCE [LARGE SCALE GENOMIC DNA]</scope>
    <source>
        <strain evidence="1 2">DSM 19345</strain>
    </source>
</reference>
<accession>A0A4R3MHF8</accession>